<feature type="signal peptide" evidence="2">
    <location>
        <begin position="1"/>
        <end position="17"/>
    </location>
</feature>
<evidence type="ECO:0000256" key="1">
    <source>
        <dbReference type="SAM" id="MobiDB-lite"/>
    </source>
</evidence>
<accession>A0A8S1H1Q0</accession>
<organism evidence="3 4">
    <name type="scientific">Caenorhabditis auriculariae</name>
    <dbReference type="NCBI Taxonomy" id="2777116"/>
    <lineage>
        <taxon>Eukaryota</taxon>
        <taxon>Metazoa</taxon>
        <taxon>Ecdysozoa</taxon>
        <taxon>Nematoda</taxon>
        <taxon>Chromadorea</taxon>
        <taxon>Rhabditida</taxon>
        <taxon>Rhabditina</taxon>
        <taxon>Rhabditomorpha</taxon>
        <taxon>Rhabditoidea</taxon>
        <taxon>Rhabditidae</taxon>
        <taxon>Peloderinae</taxon>
        <taxon>Caenorhabditis</taxon>
    </lineage>
</organism>
<feature type="chain" id="PRO_5035837752" evidence="2">
    <location>
        <begin position="18"/>
        <end position="216"/>
    </location>
</feature>
<evidence type="ECO:0000313" key="4">
    <source>
        <dbReference type="Proteomes" id="UP000835052"/>
    </source>
</evidence>
<proteinExistence type="predicted"/>
<comment type="caution">
    <text evidence="3">The sequence shown here is derived from an EMBL/GenBank/DDBJ whole genome shotgun (WGS) entry which is preliminary data.</text>
</comment>
<keyword evidence="4" id="KW-1185">Reference proteome</keyword>
<dbReference type="Proteomes" id="UP000835052">
    <property type="component" value="Unassembled WGS sequence"/>
</dbReference>
<reference evidence="3" key="1">
    <citation type="submission" date="2020-10" db="EMBL/GenBank/DDBJ databases">
        <authorList>
            <person name="Kikuchi T."/>
        </authorList>
    </citation>
    <scope>NUCLEOTIDE SEQUENCE</scope>
    <source>
        <strain evidence="3">NKZ352</strain>
    </source>
</reference>
<evidence type="ECO:0000313" key="3">
    <source>
        <dbReference type="EMBL" id="CAD6189193.1"/>
    </source>
</evidence>
<sequence>MSNVLVLLAACFLGARAISLTPEKALEEMIKWDASHPPVTGPPSSNLNGNAGSNGNGNANNGSNPNPSLNNSINSTNGNASIVITQLSLKTLELDKGNFTKNGASYTSPPVEINKEHIVFLKVENAQREFISADVHSYTCPPTMKFSETPAFIFDFANEFIYRIDSSSKIKGCTITLDLTKGSTTTTGQSTIARDLLVYSSTAQMMYNCMMYSLKF</sequence>
<feature type="region of interest" description="Disordered" evidence="1">
    <location>
        <begin position="34"/>
        <end position="74"/>
    </location>
</feature>
<gene>
    <name evidence="3" type="ORF">CAUJ_LOCUS5112</name>
</gene>
<dbReference type="AlphaFoldDB" id="A0A8S1H1Q0"/>
<keyword evidence="2" id="KW-0732">Signal</keyword>
<protein>
    <submittedName>
        <fullName evidence="3">Uncharacterized protein</fullName>
    </submittedName>
</protein>
<name>A0A8S1H1Q0_9PELO</name>
<dbReference type="EMBL" id="CAJGYM010000010">
    <property type="protein sequence ID" value="CAD6189193.1"/>
    <property type="molecule type" value="Genomic_DNA"/>
</dbReference>
<feature type="compositionally biased region" description="Low complexity" evidence="1">
    <location>
        <begin position="42"/>
        <end position="72"/>
    </location>
</feature>
<evidence type="ECO:0000256" key="2">
    <source>
        <dbReference type="SAM" id="SignalP"/>
    </source>
</evidence>